<dbReference type="VEuPathDB" id="VectorBase:FBgn0265429"/>
<dbReference type="AlphaFoldDB" id="Q6IGK0"/>
<organism evidence="1">
    <name type="scientific">Drosophila melanogaster</name>
    <name type="common">Fruit fly</name>
    <dbReference type="NCBI Taxonomy" id="7227"/>
    <lineage>
        <taxon>Eukaryota</taxon>
        <taxon>Metazoa</taxon>
        <taxon>Ecdysozoa</taxon>
        <taxon>Arthropoda</taxon>
        <taxon>Hexapoda</taxon>
        <taxon>Insecta</taxon>
        <taxon>Pterygota</taxon>
        <taxon>Neoptera</taxon>
        <taxon>Endopterygota</taxon>
        <taxon>Diptera</taxon>
        <taxon>Brachycera</taxon>
        <taxon>Muscomorpha</taxon>
        <taxon>Ephydroidea</taxon>
        <taxon>Drosophilidae</taxon>
        <taxon>Drosophila</taxon>
        <taxon>Sophophora</taxon>
    </lineage>
</organism>
<dbReference type="EMBL" id="BK003766">
    <property type="protein sequence ID" value="DAA02464.1"/>
    <property type="molecule type" value="Genomic_DNA"/>
</dbReference>
<reference evidence="1" key="1">
    <citation type="journal article" date="2003" name="Genome Biol.">
        <title>An integrated gene annotation and transcriptional profiling approach towards the full gene content of the Drosophila genome.</title>
        <authorList>
            <person name="Hild M."/>
            <person name="Beckmann B."/>
            <person name="Haas S.A."/>
            <person name="Koch B."/>
            <person name="Solovyev V."/>
            <person name="Busold C."/>
            <person name="Fellenberg K."/>
            <person name="Boutros M."/>
            <person name="Vingron M."/>
            <person name="Sauer F."/>
            <person name="Hoheisel J.D."/>
            <person name="Paro R."/>
        </authorList>
    </citation>
    <scope>NUCLEOTIDE SEQUENCE</scope>
</reference>
<dbReference type="OrthoDB" id="7868960at2759"/>
<dbReference type="Bgee" id="FBgn0265429">
    <property type="expression patterns" value="Expressed in testis and 8 other cell types or tissues"/>
</dbReference>
<dbReference type="ExpressionAtlas" id="Q6IGK0">
    <property type="expression patterns" value="baseline and differential"/>
</dbReference>
<protein>
    <submittedName>
        <fullName evidence="1">HDC06119</fullName>
    </submittedName>
</protein>
<name>Q6IGK0_DROME</name>
<dbReference type="HOGENOM" id="CLU_1290155_0_0_1"/>
<sequence length="221" mass="26043">MKTIWVGVENSHCKNGILTSSFADTSRDISVPRPTSSLIRLIHIEHNYNCIPPENRKGIKPKRNLRQLVCFLNAEKNLGPLDFADLKLHVHWTDGILQRLRRFLASNRRFIEFRPMSVLQEAIAQHLAGEMCCSTRFYYDHDARRYLVAYRPGIGPNSFELIAREVSISEDFNQTMKPERHQKTYRDHQKHQIVENSFRLGRKIFEKFHAKRKSLRRNEKT</sequence>
<gene>
    <name evidence="1" type="ORF">HDC06119</name>
</gene>
<accession>Q6IGK0</accession>
<proteinExistence type="predicted"/>
<evidence type="ECO:0000313" key="1">
    <source>
        <dbReference type="EMBL" id="DAA02464.1"/>
    </source>
</evidence>